<dbReference type="Proteomes" id="UP001061302">
    <property type="component" value="Chromosome"/>
</dbReference>
<proteinExistence type="predicted"/>
<dbReference type="SMART" id="SM00347">
    <property type="entry name" value="HTH_MARR"/>
    <property type="match status" value="1"/>
</dbReference>
<dbReference type="PROSITE" id="PS50995">
    <property type="entry name" value="HTH_MARR_2"/>
    <property type="match status" value="1"/>
</dbReference>
<dbReference type="InterPro" id="IPR000835">
    <property type="entry name" value="HTH_MarR-typ"/>
</dbReference>
<dbReference type="InterPro" id="IPR039422">
    <property type="entry name" value="MarR/SlyA-like"/>
</dbReference>
<dbReference type="InterPro" id="IPR036388">
    <property type="entry name" value="WH-like_DNA-bd_sf"/>
</dbReference>
<gene>
    <name evidence="2" type="ORF">N8I74_10665</name>
</gene>
<name>A0ABY6DPE2_9NEIS</name>
<evidence type="ECO:0000313" key="2">
    <source>
        <dbReference type="EMBL" id="UXY13783.1"/>
    </source>
</evidence>
<reference evidence="2" key="1">
    <citation type="submission" date="2022-10" db="EMBL/GenBank/DDBJ databases">
        <title>Chitiniphilus purpureus sp. nov., a novel chitin-degrading bacterium isolated from crawfish pond sediment.</title>
        <authorList>
            <person name="Li K."/>
        </authorList>
    </citation>
    <scope>NUCLEOTIDE SEQUENCE</scope>
    <source>
        <strain evidence="2">CD1</strain>
    </source>
</reference>
<protein>
    <submittedName>
        <fullName evidence="2">MarR family transcriptional regulator</fullName>
    </submittedName>
</protein>
<dbReference type="Gene3D" id="1.10.10.10">
    <property type="entry name" value="Winged helix-like DNA-binding domain superfamily/Winged helix DNA-binding domain"/>
    <property type="match status" value="1"/>
</dbReference>
<accession>A0ABY6DPE2</accession>
<dbReference type="PANTHER" id="PTHR33164">
    <property type="entry name" value="TRANSCRIPTIONAL REGULATOR, MARR FAMILY"/>
    <property type="match status" value="1"/>
</dbReference>
<dbReference type="InterPro" id="IPR036390">
    <property type="entry name" value="WH_DNA-bd_sf"/>
</dbReference>
<sequence>MIDHKTQDERLHAAMELFYYAYRAFTAQPDALLATRGWGRVHHRVLYFVGREAGLSVNTLIARLGVTKQALHGPLRELQEAGLIVATVAEHDRRMRRLALSAAGAALEAELSGAQRALLARVFDAHGAPAEQGWRAVMAALASADGSADPREA</sequence>
<dbReference type="PANTHER" id="PTHR33164:SF44">
    <property type="entry name" value="TRANSCRIPTIONAL REGULATORY PROTEIN"/>
    <property type="match status" value="1"/>
</dbReference>
<dbReference type="EMBL" id="CP106753">
    <property type="protein sequence ID" value="UXY13783.1"/>
    <property type="molecule type" value="Genomic_DNA"/>
</dbReference>
<evidence type="ECO:0000259" key="1">
    <source>
        <dbReference type="PROSITE" id="PS50995"/>
    </source>
</evidence>
<dbReference type="Pfam" id="PF12802">
    <property type="entry name" value="MarR_2"/>
    <property type="match status" value="1"/>
</dbReference>
<dbReference type="SUPFAM" id="SSF46785">
    <property type="entry name" value="Winged helix' DNA-binding domain"/>
    <property type="match status" value="1"/>
</dbReference>
<organism evidence="2 3">
    <name type="scientific">Chitiniphilus purpureus</name>
    <dbReference type="NCBI Taxonomy" id="2981137"/>
    <lineage>
        <taxon>Bacteria</taxon>
        <taxon>Pseudomonadati</taxon>
        <taxon>Pseudomonadota</taxon>
        <taxon>Betaproteobacteria</taxon>
        <taxon>Neisseriales</taxon>
        <taxon>Chitinibacteraceae</taxon>
        <taxon>Chitiniphilus</taxon>
    </lineage>
</organism>
<evidence type="ECO:0000313" key="3">
    <source>
        <dbReference type="Proteomes" id="UP001061302"/>
    </source>
</evidence>
<keyword evidence="3" id="KW-1185">Reference proteome</keyword>
<dbReference type="RefSeq" id="WP_263123040.1">
    <property type="nucleotide sequence ID" value="NZ_CP106753.1"/>
</dbReference>
<feature type="domain" description="HTH marR-type" evidence="1">
    <location>
        <begin position="8"/>
        <end position="143"/>
    </location>
</feature>